<dbReference type="Pfam" id="PF01582">
    <property type="entry name" value="TIR"/>
    <property type="match status" value="1"/>
</dbReference>
<dbReference type="InterPro" id="IPR055414">
    <property type="entry name" value="LRR_R13L4/SHOC2-like"/>
</dbReference>
<dbReference type="PANTHER" id="PTHR11017">
    <property type="entry name" value="LEUCINE-RICH REPEAT-CONTAINING PROTEIN"/>
    <property type="match status" value="1"/>
</dbReference>
<dbReference type="GO" id="GO:0006952">
    <property type="term" value="P:defense response"/>
    <property type="evidence" value="ECO:0007669"/>
    <property type="project" value="UniProtKB-KW"/>
</dbReference>
<dbReference type="Pfam" id="PF23286">
    <property type="entry name" value="LRR_13"/>
    <property type="match status" value="1"/>
</dbReference>
<dbReference type="GO" id="GO:0051707">
    <property type="term" value="P:response to other organism"/>
    <property type="evidence" value="ECO:0007669"/>
    <property type="project" value="UniProtKB-ARBA"/>
</dbReference>
<dbReference type="GO" id="GO:0043531">
    <property type="term" value="F:ADP binding"/>
    <property type="evidence" value="ECO:0007669"/>
    <property type="project" value="InterPro"/>
</dbReference>
<dbReference type="OrthoDB" id="2018313at2759"/>
<evidence type="ECO:0000259" key="4">
    <source>
        <dbReference type="PROSITE" id="PS50104"/>
    </source>
</evidence>
<dbReference type="SMART" id="SM00369">
    <property type="entry name" value="LRR_TYP"/>
    <property type="match status" value="4"/>
</dbReference>
<dbReference type="Gene3D" id="3.80.10.10">
    <property type="entry name" value="Ribonuclease Inhibitor"/>
    <property type="match status" value="2"/>
</dbReference>
<dbReference type="PANTHER" id="PTHR11017:SF573">
    <property type="entry name" value="ADP-RIBOSYL CYCLASE_CYCLIC ADP-RIBOSE HYDROLASE"/>
    <property type="match status" value="1"/>
</dbReference>
<feature type="domain" description="TIR" evidence="4">
    <location>
        <begin position="62"/>
        <end position="210"/>
    </location>
</feature>
<reference evidence="5 6" key="3">
    <citation type="submission" date="2019-11" db="EMBL/GenBank/DDBJ databases">
        <title>A de novo genome assembly of a pear dwarfing rootstock.</title>
        <authorList>
            <person name="Wang F."/>
            <person name="Wang J."/>
            <person name="Li S."/>
            <person name="Zhang Y."/>
            <person name="Fang M."/>
            <person name="Ma L."/>
            <person name="Zhao Y."/>
            <person name="Jiang S."/>
        </authorList>
    </citation>
    <scope>NUCLEOTIDE SEQUENCE [LARGE SCALE GENOMIC DNA]</scope>
    <source>
        <strain evidence="5">S2</strain>
        <tissue evidence="5">Leaf</tissue>
    </source>
</reference>
<dbReference type="InterPro" id="IPR042197">
    <property type="entry name" value="Apaf_helical"/>
</dbReference>
<keyword evidence="3" id="KW-0611">Plant defense</keyword>
<dbReference type="Gene3D" id="3.40.50.10140">
    <property type="entry name" value="Toll/interleukin-1 receptor homology (TIR) domain"/>
    <property type="match status" value="1"/>
</dbReference>
<dbReference type="GO" id="GO:0007165">
    <property type="term" value="P:signal transduction"/>
    <property type="evidence" value="ECO:0007669"/>
    <property type="project" value="InterPro"/>
</dbReference>
<dbReference type="InterPro" id="IPR058546">
    <property type="entry name" value="RPS4B/Roq1-like_LRR"/>
</dbReference>
<reference evidence="5 6" key="1">
    <citation type="submission" date="2019-09" db="EMBL/GenBank/DDBJ databases">
        <authorList>
            <person name="Ou C."/>
        </authorList>
    </citation>
    <scope>NUCLEOTIDE SEQUENCE [LARGE SCALE GENOMIC DNA]</scope>
    <source>
        <strain evidence="5">S2</strain>
        <tissue evidence="5">Leaf</tissue>
    </source>
</reference>
<evidence type="ECO:0000256" key="2">
    <source>
        <dbReference type="ARBA" id="ARBA00022737"/>
    </source>
</evidence>
<dbReference type="Pfam" id="PF23598">
    <property type="entry name" value="LRR_14"/>
    <property type="match status" value="1"/>
</dbReference>
<dbReference type="Gene3D" id="1.10.8.430">
    <property type="entry name" value="Helical domain of apoptotic protease-activating factors"/>
    <property type="match status" value="1"/>
</dbReference>
<dbReference type="Proteomes" id="UP000327157">
    <property type="component" value="Chromosome 7"/>
</dbReference>
<dbReference type="Pfam" id="PF23282">
    <property type="entry name" value="WHD_ROQ1"/>
    <property type="match status" value="1"/>
</dbReference>
<dbReference type="InterPro" id="IPR027417">
    <property type="entry name" value="P-loop_NTPase"/>
</dbReference>
<dbReference type="InterPro" id="IPR032675">
    <property type="entry name" value="LRR_dom_sf"/>
</dbReference>
<dbReference type="AlphaFoldDB" id="A0A5N5F601"/>
<dbReference type="InterPro" id="IPR035897">
    <property type="entry name" value="Toll_tir_struct_dom_sf"/>
</dbReference>
<dbReference type="PROSITE" id="PS50104">
    <property type="entry name" value="TIR"/>
    <property type="match status" value="1"/>
</dbReference>
<dbReference type="Gene3D" id="3.40.50.300">
    <property type="entry name" value="P-loop containing nucleotide triphosphate hydrolases"/>
    <property type="match status" value="1"/>
</dbReference>
<sequence length="878" mass="99610">MATSFLTANATGAPPIWVKGNQREIKPFSLSETMKLSKVMVTLHSETIFQGIRAELLAQAKIMEEALAIYRGEDTRRGFVSHLYRALCQKPLNTFIDSEDLRKGDRLSELLTAIRESRLSIVVFSQSYASSTWCLKELVQILECNDNKNQIIVPIFYEVDPSDIRRLKGNFAEGFAKHERHSHVDVKEVQSWRDDAELIEKIVEDVFKKLIYNSSTSTKDNGLVGMDSHMHKMHLILHPRGVETNTVHVVGIWVLIVVDDVDKLEQIEALLGEQHSFGGGSRIIITTRDLQLLGRTNATYQPKIFSDSGALELFRRYAFRNNQPTKDYDHLSRHAIQYAQGLPLALKVLGAFLDNKTVSEWENVLEKIRKIPLRGVHDVLKTSFDGLDDTEKNIFLDIACFFKGMDKDYATEILDGCGFYPRTGITVLINRALITVSEEGKLEMHDLLEEMGREIVRQESIKDPGKRSRLWNYEDVHRVLTQNTATEAVESIILDLSNSCEVRLNPEAFVSMTQLRLLKISHEKYQFFNDDCCKFLSSDRIDRLWEGTQSLPSNIHMKSLETFDVSGCSNLEMFLEISEVMEKLSVLNLSESKVKELPSSIHNLTGLRILVLQDCKELQSLPSSIHMKSLNTLDLCGCSNLEMFPEISEVMENLSVLNLSESKVKELPSSINNLTRLRFLVLKDCKELKSLPSSIHMKSLKTLDLSGCSSLEMFSEISEVMEELSYLNLSGSKIIDLSSSISNLKRLCWLDLQDCKELKSLPSSICQLKSLRYVSLSGCTKFEAFPSIEENMKELRELHLDGTCIRELSPWIERLQGLVILNLRNCESLLHLPDTLWNLAHLSALNVCGCSNLSQFPLVLNSEDLERLWDSAVGMLSV</sequence>
<name>A0A5N5F601_9ROSA</name>
<dbReference type="SUPFAM" id="SSF52047">
    <property type="entry name" value="RNI-like"/>
    <property type="match status" value="1"/>
</dbReference>
<dbReference type="InterPro" id="IPR003591">
    <property type="entry name" value="Leu-rich_rpt_typical-subtyp"/>
</dbReference>
<dbReference type="InterPro" id="IPR044974">
    <property type="entry name" value="Disease_R_plants"/>
</dbReference>
<dbReference type="EMBL" id="SMOL01000781">
    <property type="protein sequence ID" value="KAB2596590.1"/>
    <property type="molecule type" value="Genomic_DNA"/>
</dbReference>
<keyword evidence="2" id="KW-0677">Repeat</keyword>
<keyword evidence="6" id="KW-1185">Reference proteome</keyword>
<dbReference type="PRINTS" id="PR00364">
    <property type="entry name" value="DISEASERSIST"/>
</dbReference>
<dbReference type="SUPFAM" id="SSF52200">
    <property type="entry name" value="Toll/Interleukin receptor TIR domain"/>
    <property type="match status" value="1"/>
</dbReference>
<dbReference type="InterPro" id="IPR036390">
    <property type="entry name" value="WH_DNA-bd_sf"/>
</dbReference>
<evidence type="ECO:0000256" key="3">
    <source>
        <dbReference type="ARBA" id="ARBA00022821"/>
    </source>
</evidence>
<dbReference type="SUPFAM" id="SSF46785">
    <property type="entry name" value="Winged helix' DNA-binding domain"/>
    <property type="match status" value="1"/>
</dbReference>
<accession>A0A5N5F601</accession>
<reference evidence="6" key="2">
    <citation type="submission" date="2019-10" db="EMBL/GenBank/DDBJ databases">
        <title>A de novo genome assembly of a pear dwarfing rootstock.</title>
        <authorList>
            <person name="Wang F."/>
            <person name="Wang J."/>
            <person name="Li S."/>
            <person name="Zhang Y."/>
            <person name="Fang M."/>
            <person name="Ma L."/>
            <person name="Zhao Y."/>
            <person name="Jiang S."/>
        </authorList>
    </citation>
    <scope>NUCLEOTIDE SEQUENCE [LARGE SCALE GENOMIC DNA]</scope>
</reference>
<dbReference type="InterPro" id="IPR058192">
    <property type="entry name" value="WHD_ROQ1-like"/>
</dbReference>
<dbReference type="SUPFAM" id="SSF52540">
    <property type="entry name" value="P-loop containing nucleoside triphosphate hydrolases"/>
    <property type="match status" value="1"/>
</dbReference>
<gene>
    <name evidence="5" type="ORF">D8674_032040</name>
</gene>
<protein>
    <submittedName>
        <fullName evidence="5">Protein suppressor of npr1-1</fullName>
    </submittedName>
</protein>
<evidence type="ECO:0000313" key="5">
    <source>
        <dbReference type="EMBL" id="KAB2596590.1"/>
    </source>
</evidence>
<keyword evidence="1" id="KW-0433">Leucine-rich repeat</keyword>
<evidence type="ECO:0000256" key="1">
    <source>
        <dbReference type="ARBA" id="ARBA00022614"/>
    </source>
</evidence>
<organism evidence="5 6">
    <name type="scientific">Pyrus ussuriensis x Pyrus communis</name>
    <dbReference type="NCBI Taxonomy" id="2448454"/>
    <lineage>
        <taxon>Eukaryota</taxon>
        <taxon>Viridiplantae</taxon>
        <taxon>Streptophyta</taxon>
        <taxon>Embryophyta</taxon>
        <taxon>Tracheophyta</taxon>
        <taxon>Spermatophyta</taxon>
        <taxon>Magnoliopsida</taxon>
        <taxon>eudicotyledons</taxon>
        <taxon>Gunneridae</taxon>
        <taxon>Pentapetalae</taxon>
        <taxon>rosids</taxon>
        <taxon>fabids</taxon>
        <taxon>Rosales</taxon>
        <taxon>Rosaceae</taxon>
        <taxon>Amygdaloideae</taxon>
        <taxon>Maleae</taxon>
        <taxon>Pyrus</taxon>
    </lineage>
</organism>
<dbReference type="InterPro" id="IPR000157">
    <property type="entry name" value="TIR_dom"/>
</dbReference>
<proteinExistence type="predicted"/>
<evidence type="ECO:0000313" key="6">
    <source>
        <dbReference type="Proteomes" id="UP000327157"/>
    </source>
</evidence>
<comment type="caution">
    <text evidence="5">The sequence shown here is derived from an EMBL/GenBank/DDBJ whole genome shotgun (WGS) entry which is preliminary data.</text>
</comment>
<dbReference type="SMART" id="SM00255">
    <property type="entry name" value="TIR"/>
    <property type="match status" value="1"/>
</dbReference>